<name>A0A9D4ED89_DREPO</name>
<accession>A0A9D4ED89</accession>
<sequence>MGTSVGVVVDDLRLTGDVTEDLCLNIDVTDDRIVSDDLGLNCRNRITITSVGIVADDLCLTITSVGIVTDDLCLNGRWSITSVRIVTDDLLTDELCITGRYCAVTDDLCLNGSVSKWSLFENGSDPLKNGCQEQQIHINNDL</sequence>
<protein>
    <submittedName>
        <fullName evidence="1">Uncharacterized protein</fullName>
    </submittedName>
</protein>
<comment type="caution">
    <text evidence="1">The sequence shown here is derived from an EMBL/GenBank/DDBJ whole genome shotgun (WGS) entry which is preliminary data.</text>
</comment>
<reference evidence="1" key="1">
    <citation type="journal article" date="2019" name="bioRxiv">
        <title>The Genome of the Zebra Mussel, Dreissena polymorpha: A Resource for Invasive Species Research.</title>
        <authorList>
            <person name="McCartney M.A."/>
            <person name="Auch B."/>
            <person name="Kono T."/>
            <person name="Mallez S."/>
            <person name="Zhang Y."/>
            <person name="Obille A."/>
            <person name="Becker A."/>
            <person name="Abrahante J.E."/>
            <person name="Garbe J."/>
            <person name="Badalamenti J.P."/>
            <person name="Herman A."/>
            <person name="Mangelson H."/>
            <person name="Liachko I."/>
            <person name="Sullivan S."/>
            <person name="Sone E.D."/>
            <person name="Koren S."/>
            <person name="Silverstein K.A.T."/>
            <person name="Beckman K.B."/>
            <person name="Gohl D.M."/>
        </authorList>
    </citation>
    <scope>NUCLEOTIDE SEQUENCE</scope>
    <source>
        <strain evidence="1">Duluth1</strain>
        <tissue evidence="1">Whole animal</tissue>
    </source>
</reference>
<dbReference type="EMBL" id="JAIWYP010000009">
    <property type="protein sequence ID" value="KAH3778464.1"/>
    <property type="molecule type" value="Genomic_DNA"/>
</dbReference>
<organism evidence="1 2">
    <name type="scientific">Dreissena polymorpha</name>
    <name type="common">Zebra mussel</name>
    <name type="synonym">Mytilus polymorpha</name>
    <dbReference type="NCBI Taxonomy" id="45954"/>
    <lineage>
        <taxon>Eukaryota</taxon>
        <taxon>Metazoa</taxon>
        <taxon>Spiralia</taxon>
        <taxon>Lophotrochozoa</taxon>
        <taxon>Mollusca</taxon>
        <taxon>Bivalvia</taxon>
        <taxon>Autobranchia</taxon>
        <taxon>Heteroconchia</taxon>
        <taxon>Euheterodonta</taxon>
        <taxon>Imparidentia</taxon>
        <taxon>Neoheterodontei</taxon>
        <taxon>Myida</taxon>
        <taxon>Dreissenoidea</taxon>
        <taxon>Dreissenidae</taxon>
        <taxon>Dreissena</taxon>
    </lineage>
</organism>
<gene>
    <name evidence="1" type="ORF">DPMN_179923</name>
</gene>
<dbReference type="Proteomes" id="UP000828390">
    <property type="component" value="Unassembled WGS sequence"/>
</dbReference>
<proteinExistence type="predicted"/>
<keyword evidence="2" id="KW-1185">Reference proteome</keyword>
<evidence type="ECO:0000313" key="1">
    <source>
        <dbReference type="EMBL" id="KAH3778464.1"/>
    </source>
</evidence>
<evidence type="ECO:0000313" key="2">
    <source>
        <dbReference type="Proteomes" id="UP000828390"/>
    </source>
</evidence>
<reference evidence="1" key="2">
    <citation type="submission" date="2020-11" db="EMBL/GenBank/DDBJ databases">
        <authorList>
            <person name="McCartney M.A."/>
            <person name="Auch B."/>
            <person name="Kono T."/>
            <person name="Mallez S."/>
            <person name="Becker A."/>
            <person name="Gohl D.M."/>
            <person name="Silverstein K.A.T."/>
            <person name="Koren S."/>
            <person name="Bechman K.B."/>
            <person name="Herman A."/>
            <person name="Abrahante J.E."/>
            <person name="Garbe J."/>
        </authorList>
    </citation>
    <scope>NUCLEOTIDE SEQUENCE</scope>
    <source>
        <strain evidence="1">Duluth1</strain>
        <tissue evidence="1">Whole animal</tissue>
    </source>
</reference>
<dbReference type="AlphaFoldDB" id="A0A9D4ED89"/>